<accession>A0A645I1L7</accession>
<gene>
    <name evidence="1" type="ORF">SDC9_192301</name>
</gene>
<evidence type="ECO:0000313" key="1">
    <source>
        <dbReference type="EMBL" id="MPN44736.1"/>
    </source>
</evidence>
<proteinExistence type="predicted"/>
<dbReference type="AlphaFoldDB" id="A0A645I1L7"/>
<name>A0A645I1L7_9ZZZZ</name>
<comment type="caution">
    <text evidence="1">The sequence shown here is derived from an EMBL/GenBank/DDBJ whole genome shotgun (WGS) entry which is preliminary data.</text>
</comment>
<reference evidence="1" key="1">
    <citation type="submission" date="2019-08" db="EMBL/GenBank/DDBJ databases">
        <authorList>
            <person name="Kucharzyk K."/>
            <person name="Murdoch R.W."/>
            <person name="Higgins S."/>
            <person name="Loffler F."/>
        </authorList>
    </citation>
    <scope>NUCLEOTIDE SEQUENCE</scope>
</reference>
<organism evidence="1">
    <name type="scientific">bioreactor metagenome</name>
    <dbReference type="NCBI Taxonomy" id="1076179"/>
    <lineage>
        <taxon>unclassified sequences</taxon>
        <taxon>metagenomes</taxon>
        <taxon>ecological metagenomes</taxon>
    </lineage>
</organism>
<protein>
    <submittedName>
        <fullName evidence="1">Uncharacterized protein</fullName>
    </submittedName>
</protein>
<sequence length="99" mass="10412">MIGLYVVSPGIPVVGDTSVGSVFVGSGVAEGASVADVICVGAAEGSSAGFAQAVKTPHTMTAANMIVKIFFIKNLPFFKFTCQSLYHIIYFCKIPLIFF</sequence>
<dbReference type="EMBL" id="VSSQ01104078">
    <property type="protein sequence ID" value="MPN44736.1"/>
    <property type="molecule type" value="Genomic_DNA"/>
</dbReference>